<reference evidence="2 3" key="1">
    <citation type="submission" date="2014-07" db="EMBL/GenBank/DDBJ databases">
        <title>Methanogenic archaea and the global carbon cycle.</title>
        <authorList>
            <person name="Henriksen J.R."/>
            <person name="Luke J."/>
            <person name="Reinhart S."/>
            <person name="Benedict M.N."/>
            <person name="Youngblut N.D."/>
            <person name="Metcalf M.E."/>
            <person name="Whitaker R.J."/>
            <person name="Metcalf W.W."/>
        </authorList>
    </citation>
    <scope>NUCLEOTIDE SEQUENCE [LARGE SCALE GENOMIC DNA]</scope>
    <source>
        <strain evidence="2 3">Z-761</strain>
    </source>
</reference>
<gene>
    <name evidence="2" type="ORF">MSVAZ_3260</name>
</gene>
<accession>A0A0E3Q9R6</accession>
<dbReference type="HOGENOM" id="CLU_161129_0_0_2"/>
<evidence type="ECO:0000256" key="1">
    <source>
        <dbReference type="SAM" id="Phobius"/>
    </source>
</evidence>
<dbReference type="KEGG" id="mvc:MSVAZ_3260"/>
<protein>
    <recommendedName>
        <fullName evidence="4">DUF2178 domain-containing protein</fullName>
    </recommendedName>
</protein>
<evidence type="ECO:0008006" key="4">
    <source>
        <dbReference type="Google" id="ProtNLM"/>
    </source>
</evidence>
<dbReference type="EMBL" id="CP009520">
    <property type="protein sequence ID" value="AKB45529.1"/>
    <property type="molecule type" value="Genomic_DNA"/>
</dbReference>
<organism evidence="2 3">
    <name type="scientific">Methanosarcina vacuolata Z-761</name>
    <dbReference type="NCBI Taxonomy" id="1434123"/>
    <lineage>
        <taxon>Archaea</taxon>
        <taxon>Methanobacteriati</taxon>
        <taxon>Methanobacteriota</taxon>
        <taxon>Stenosarchaea group</taxon>
        <taxon>Methanomicrobia</taxon>
        <taxon>Methanosarcinales</taxon>
        <taxon>Methanosarcinaceae</taxon>
        <taxon>Methanosarcina</taxon>
    </lineage>
</organism>
<dbReference type="Pfam" id="PF09946">
    <property type="entry name" value="DUF2178"/>
    <property type="match status" value="1"/>
</dbReference>
<feature type="transmembrane region" description="Helical" evidence="1">
    <location>
        <begin position="7"/>
        <end position="25"/>
    </location>
</feature>
<proteinExistence type="predicted"/>
<sequence length="127" mass="14259">MKQKQFRIIMFLIVMLMGSGSSISILVGSPALAISVFLAGITVIYLLKNRVEEVVEDERVHQISQKASWITFQIVILSFALGGTTLIAMRNTYPGYTNLGFFMAHISCAIMVLYGLLYMYYNREYGG</sequence>
<dbReference type="PATRIC" id="fig|1434123.4.peg.4004"/>
<feature type="transmembrane region" description="Helical" evidence="1">
    <location>
        <begin position="31"/>
        <end position="47"/>
    </location>
</feature>
<evidence type="ECO:0000313" key="2">
    <source>
        <dbReference type="EMBL" id="AKB45529.1"/>
    </source>
</evidence>
<dbReference type="AlphaFoldDB" id="A0A0E3Q9R6"/>
<dbReference type="InterPro" id="IPR019235">
    <property type="entry name" value="DUF2178_TM"/>
</dbReference>
<feature type="transmembrane region" description="Helical" evidence="1">
    <location>
        <begin position="67"/>
        <end position="89"/>
    </location>
</feature>
<keyword evidence="1" id="KW-1133">Transmembrane helix</keyword>
<keyword evidence="1" id="KW-0812">Transmembrane</keyword>
<name>A0A0E3Q9R6_9EURY</name>
<keyword evidence="3" id="KW-1185">Reference proteome</keyword>
<dbReference type="Proteomes" id="UP000033096">
    <property type="component" value="Chromosome"/>
</dbReference>
<keyword evidence="1" id="KW-0472">Membrane</keyword>
<evidence type="ECO:0000313" key="3">
    <source>
        <dbReference type="Proteomes" id="UP000033096"/>
    </source>
</evidence>
<dbReference type="RefSeq" id="WP_048122995.1">
    <property type="nucleotide sequence ID" value="NZ_CP009520.1"/>
</dbReference>
<dbReference type="GeneID" id="24811792"/>
<feature type="transmembrane region" description="Helical" evidence="1">
    <location>
        <begin position="101"/>
        <end position="121"/>
    </location>
</feature>